<keyword evidence="3" id="KW-1185">Reference proteome</keyword>
<proteinExistence type="predicted"/>
<dbReference type="Proteomes" id="UP000196521">
    <property type="component" value="Chromosome"/>
</dbReference>
<evidence type="ECO:0000313" key="2">
    <source>
        <dbReference type="EMBL" id="CAC5342740.1"/>
    </source>
</evidence>
<evidence type="ECO:0000256" key="1">
    <source>
        <dbReference type="SAM" id="MobiDB-lite"/>
    </source>
</evidence>
<sequence length="49" mass="5330">MKLCQNRSHANLHDPDIRRTSETARHPESGGGITRHPQDSRHSGGTGAV</sequence>
<accession>A0A6J7ZLD5</accession>
<comment type="caution">
    <text evidence="2">The sequence shown here is derived from an EMBL/GenBank/DDBJ whole genome shotgun (WGS) entry which is preliminary data.</text>
</comment>
<dbReference type="AlphaFoldDB" id="A0A6J7ZLD5"/>
<protein>
    <submittedName>
        <fullName evidence="2">Uncharacterized protein</fullName>
    </submittedName>
</protein>
<reference evidence="2" key="1">
    <citation type="submission" date="2020-05" db="EMBL/GenBank/DDBJ databases">
        <authorList>
            <consortium name="Genoscope - CEA"/>
            <person name="William W."/>
        </authorList>
    </citation>
    <scope>NUCLEOTIDE SEQUENCE [LARGE SCALE GENOMIC DNA]</scope>
    <source>
        <strain evidence="2">PCC 7821</strain>
    </source>
</reference>
<evidence type="ECO:0000313" key="3">
    <source>
        <dbReference type="Proteomes" id="UP000196521"/>
    </source>
</evidence>
<feature type="compositionally biased region" description="Basic and acidic residues" evidence="1">
    <location>
        <begin position="11"/>
        <end position="28"/>
    </location>
</feature>
<feature type="region of interest" description="Disordered" evidence="1">
    <location>
        <begin position="1"/>
        <end position="49"/>
    </location>
</feature>
<organism evidence="2 3">
    <name type="scientific">Planktothrix rubescens CCAP 1459/22</name>
    <dbReference type="NCBI Taxonomy" id="329571"/>
    <lineage>
        <taxon>Bacteria</taxon>
        <taxon>Bacillati</taxon>
        <taxon>Cyanobacteriota</taxon>
        <taxon>Cyanophyceae</taxon>
        <taxon>Oscillatoriophycideae</taxon>
        <taxon>Oscillatoriales</taxon>
        <taxon>Microcoleaceae</taxon>
        <taxon>Planktothrix</taxon>
    </lineage>
</organism>
<dbReference type="EMBL" id="LR812490">
    <property type="protein sequence ID" value="CAC5342740.1"/>
    <property type="molecule type" value="Genomic_DNA"/>
</dbReference>
<dbReference type="EMBL" id="CZCZ02000013">
    <property type="protein sequence ID" value="CAC5342740.1"/>
    <property type="molecule type" value="Genomic_DNA"/>
</dbReference>
<name>A0A6J7ZLD5_PLARU</name>
<gene>
    <name evidence="2" type="ORF">PLAN_30031</name>
</gene>